<evidence type="ECO:0000256" key="7">
    <source>
        <dbReference type="ARBA" id="ARBA00022946"/>
    </source>
</evidence>
<dbReference type="GO" id="GO:0005524">
    <property type="term" value="F:ATP binding"/>
    <property type="evidence" value="ECO:0007669"/>
    <property type="project" value="UniProtKB-KW"/>
</dbReference>
<comment type="caution">
    <text evidence="17">The sequence shown here is derived from an EMBL/GenBank/DDBJ whole genome shotgun (WGS) entry which is preliminary data.</text>
</comment>
<dbReference type="Pfam" id="PF02223">
    <property type="entry name" value="Thymidylate_kin"/>
    <property type="match status" value="1"/>
</dbReference>
<dbReference type="EC" id="2.7.4.14" evidence="13"/>
<evidence type="ECO:0000259" key="16">
    <source>
        <dbReference type="Pfam" id="PF02223"/>
    </source>
</evidence>
<comment type="similarity">
    <text evidence="2">Belongs to the thymidylate kinase family.</text>
</comment>
<evidence type="ECO:0000313" key="17">
    <source>
        <dbReference type="EMBL" id="KAG5857296.1"/>
    </source>
</evidence>
<accession>A0A9D3MYA5</accession>
<evidence type="ECO:0000256" key="10">
    <source>
        <dbReference type="ARBA" id="ARBA00023128"/>
    </source>
</evidence>
<organism evidence="17 18">
    <name type="scientific">Anguilla anguilla</name>
    <name type="common">European freshwater eel</name>
    <name type="synonym">Muraena anguilla</name>
    <dbReference type="NCBI Taxonomy" id="7936"/>
    <lineage>
        <taxon>Eukaryota</taxon>
        <taxon>Metazoa</taxon>
        <taxon>Chordata</taxon>
        <taxon>Craniata</taxon>
        <taxon>Vertebrata</taxon>
        <taxon>Euteleostomi</taxon>
        <taxon>Actinopterygii</taxon>
        <taxon>Neopterygii</taxon>
        <taxon>Teleostei</taxon>
        <taxon>Anguilliformes</taxon>
        <taxon>Anguillidae</taxon>
        <taxon>Anguilla</taxon>
    </lineage>
</organism>
<dbReference type="EMBL" id="JAFIRN010000001">
    <property type="protein sequence ID" value="KAG5857296.1"/>
    <property type="molecule type" value="Genomic_DNA"/>
</dbReference>
<evidence type="ECO:0000256" key="8">
    <source>
        <dbReference type="ARBA" id="ARBA00022975"/>
    </source>
</evidence>
<dbReference type="GO" id="GO:0004550">
    <property type="term" value="F:nucleoside diphosphate kinase activity"/>
    <property type="evidence" value="ECO:0007669"/>
    <property type="project" value="TreeGrafter"/>
</dbReference>
<keyword evidence="9" id="KW-0175">Coiled coil</keyword>
<dbReference type="Proteomes" id="UP001044222">
    <property type="component" value="Unassembled WGS sequence"/>
</dbReference>
<keyword evidence="3" id="KW-0808">Transferase</keyword>
<keyword evidence="4" id="KW-0547">Nucleotide-binding</keyword>
<evidence type="ECO:0000256" key="5">
    <source>
        <dbReference type="ARBA" id="ARBA00022777"/>
    </source>
</evidence>
<evidence type="ECO:0000256" key="6">
    <source>
        <dbReference type="ARBA" id="ARBA00022840"/>
    </source>
</evidence>
<comment type="subcellular location">
    <subcellularLocation>
        <location evidence="1">Mitochondrion</location>
    </subcellularLocation>
</comment>
<dbReference type="PANTHER" id="PTHR10344">
    <property type="entry name" value="THYMIDYLATE KINASE"/>
    <property type="match status" value="1"/>
</dbReference>
<dbReference type="GO" id="GO:0006233">
    <property type="term" value="P:dTDP biosynthetic process"/>
    <property type="evidence" value="ECO:0007669"/>
    <property type="project" value="TreeGrafter"/>
</dbReference>
<reference evidence="17" key="1">
    <citation type="submission" date="2021-01" db="EMBL/GenBank/DDBJ databases">
        <title>A chromosome-scale assembly of European eel, Anguilla anguilla.</title>
        <authorList>
            <person name="Henkel C."/>
            <person name="Jong-Raadsen S.A."/>
            <person name="Dufour S."/>
            <person name="Weltzien F.-A."/>
            <person name="Palstra A.P."/>
            <person name="Pelster B."/>
            <person name="Spaink H.P."/>
            <person name="Van Den Thillart G.E."/>
            <person name="Jansen H."/>
            <person name="Zahm M."/>
            <person name="Klopp C."/>
            <person name="Cedric C."/>
            <person name="Louis A."/>
            <person name="Berthelot C."/>
            <person name="Parey E."/>
            <person name="Roest Crollius H."/>
            <person name="Montfort J."/>
            <person name="Robinson-Rechavi M."/>
            <person name="Bucao C."/>
            <person name="Bouchez O."/>
            <person name="Gislard M."/>
            <person name="Lluch J."/>
            <person name="Milhes M."/>
            <person name="Lampietro C."/>
            <person name="Lopez Roques C."/>
            <person name="Donnadieu C."/>
            <person name="Braasch I."/>
            <person name="Desvignes T."/>
            <person name="Postlethwait J."/>
            <person name="Bobe J."/>
            <person name="Guiguen Y."/>
            <person name="Dirks R."/>
        </authorList>
    </citation>
    <scope>NUCLEOTIDE SEQUENCE</scope>
    <source>
        <strain evidence="17">Tag_6206</strain>
        <tissue evidence="17">Liver</tissue>
    </source>
</reference>
<protein>
    <recommendedName>
        <fullName evidence="14">UMP-CMP kinase 2, mitochondrial</fullName>
        <ecNumber evidence="13">2.7.4.14</ecNumber>
    </recommendedName>
    <alternativeName>
        <fullName evidence="15">Nucleoside-diphosphate kinase</fullName>
    </alternativeName>
</protein>
<keyword evidence="10" id="KW-0496">Mitochondrion</keyword>
<keyword evidence="5" id="KW-0418">Kinase</keyword>
<sequence>MFLRLNMAKRVLCRLGQWCSRVFAVECEPNSDPVYFGLSKNPQASLSGEQQTFEKIFGGAKSYSLHICTDDRFQRAMRYEDLKNNLISALPRGSLLDVFSFLPDVKNSLFRGFLIKDAEAIPMFHELVMGSWVNVCTYVQEEDGQWWQHLWSKSEDATEVLVDKYCLVPARMPQYHPSTLNIMGNDVFYSFGDAHKVMEKSVEIIPETKELLELVDQNLTLKRDGQFPVIVIEGLDATGKTTLTRSLTAELSAALLGSPPQCLSPWRQRFDSEPALLRRAFYAMGNYITASQIAVASQHSPVVVDRYWHSTAAYAIATAVAGKVSNLPGPGSEVYRWPSDLLRPDLVLLLTVSPEERLRRLSVRGVEKTREEAELEANHLFRTKVEQAYKRVEDPACVVVDASPPPDQVLQQVLLLIRDKCHL</sequence>
<evidence type="ECO:0000256" key="4">
    <source>
        <dbReference type="ARBA" id="ARBA00022741"/>
    </source>
</evidence>
<dbReference type="GO" id="GO:0005739">
    <property type="term" value="C:mitochondrion"/>
    <property type="evidence" value="ECO:0007669"/>
    <property type="project" value="UniProtKB-SubCell"/>
</dbReference>
<dbReference type="GO" id="GO:0006227">
    <property type="term" value="P:dUDP biosynthetic process"/>
    <property type="evidence" value="ECO:0007669"/>
    <property type="project" value="TreeGrafter"/>
</dbReference>
<evidence type="ECO:0000256" key="3">
    <source>
        <dbReference type="ARBA" id="ARBA00022679"/>
    </source>
</evidence>
<name>A0A9D3MYA5_ANGAN</name>
<evidence type="ECO:0000256" key="9">
    <source>
        <dbReference type="ARBA" id="ARBA00023054"/>
    </source>
</evidence>
<dbReference type="PANTHER" id="PTHR10344:SF4">
    <property type="entry name" value="UMP-CMP KINASE 2, MITOCHONDRIAL"/>
    <property type="match status" value="1"/>
</dbReference>
<keyword evidence="7" id="KW-0809">Transit peptide</keyword>
<keyword evidence="18" id="KW-1185">Reference proteome</keyword>
<comment type="catalytic activity">
    <reaction evidence="11">
        <text>CMP + ATP = CDP + ADP</text>
        <dbReference type="Rhea" id="RHEA:11600"/>
        <dbReference type="ChEBI" id="CHEBI:30616"/>
        <dbReference type="ChEBI" id="CHEBI:58069"/>
        <dbReference type="ChEBI" id="CHEBI:60377"/>
        <dbReference type="ChEBI" id="CHEBI:456216"/>
        <dbReference type="EC" id="2.7.4.14"/>
    </reaction>
</comment>
<evidence type="ECO:0000256" key="12">
    <source>
        <dbReference type="ARBA" id="ARBA00051598"/>
    </source>
</evidence>
<dbReference type="Gene3D" id="3.40.50.300">
    <property type="entry name" value="P-loop containing nucleotide triphosphate hydrolases"/>
    <property type="match status" value="1"/>
</dbReference>
<feature type="domain" description="Thymidylate kinase-like" evidence="16">
    <location>
        <begin position="232"/>
        <end position="412"/>
    </location>
</feature>
<evidence type="ECO:0000256" key="14">
    <source>
        <dbReference type="ARBA" id="ARBA00070686"/>
    </source>
</evidence>
<evidence type="ECO:0000313" key="18">
    <source>
        <dbReference type="Proteomes" id="UP001044222"/>
    </source>
</evidence>
<dbReference type="GO" id="GO:0004798">
    <property type="term" value="F:dTMP kinase activity"/>
    <property type="evidence" value="ECO:0007669"/>
    <property type="project" value="TreeGrafter"/>
</dbReference>
<evidence type="ECO:0000256" key="11">
    <source>
        <dbReference type="ARBA" id="ARBA00051396"/>
    </source>
</evidence>
<comment type="catalytic activity">
    <reaction evidence="12">
        <text>dCMP + ATP = dCDP + ADP</text>
        <dbReference type="Rhea" id="RHEA:25094"/>
        <dbReference type="ChEBI" id="CHEBI:30616"/>
        <dbReference type="ChEBI" id="CHEBI:57566"/>
        <dbReference type="ChEBI" id="CHEBI:58593"/>
        <dbReference type="ChEBI" id="CHEBI:456216"/>
        <dbReference type="EC" id="2.7.4.14"/>
    </reaction>
</comment>
<proteinExistence type="inferred from homology"/>
<evidence type="ECO:0000256" key="15">
    <source>
        <dbReference type="ARBA" id="ARBA00076149"/>
    </source>
</evidence>
<dbReference type="InterPro" id="IPR039430">
    <property type="entry name" value="Thymidylate_kin-like_dom"/>
</dbReference>
<dbReference type="AlphaFoldDB" id="A0A9D3MYA5"/>
<dbReference type="GO" id="GO:0006235">
    <property type="term" value="P:dTTP biosynthetic process"/>
    <property type="evidence" value="ECO:0007669"/>
    <property type="project" value="TreeGrafter"/>
</dbReference>
<dbReference type="FunFam" id="3.40.50.300:FF:001133">
    <property type="entry name" value="UMP-CMP kinase 2, mitochondrial"/>
    <property type="match status" value="1"/>
</dbReference>
<evidence type="ECO:0000256" key="2">
    <source>
        <dbReference type="ARBA" id="ARBA00009776"/>
    </source>
</evidence>
<gene>
    <name evidence="17" type="ORF">ANANG_G00017950</name>
</gene>
<dbReference type="SUPFAM" id="SSF52540">
    <property type="entry name" value="P-loop containing nucleoside triphosphate hydrolases"/>
    <property type="match status" value="1"/>
</dbReference>
<keyword evidence="8" id="KW-0665">Pyrimidine biosynthesis</keyword>
<evidence type="ECO:0000256" key="13">
    <source>
        <dbReference type="ARBA" id="ARBA00066590"/>
    </source>
</evidence>
<keyword evidence="6" id="KW-0067">ATP-binding</keyword>
<dbReference type="InterPro" id="IPR027417">
    <property type="entry name" value="P-loop_NTPase"/>
</dbReference>
<evidence type="ECO:0000256" key="1">
    <source>
        <dbReference type="ARBA" id="ARBA00004173"/>
    </source>
</evidence>